<gene>
    <name evidence="3" type="ORF">DFE_3354</name>
</gene>
<feature type="region of interest" description="Disordered" evidence="2">
    <location>
        <begin position="1"/>
        <end position="24"/>
    </location>
</feature>
<protein>
    <submittedName>
        <fullName evidence="3">NTP pyrophosphohydrolases including oxidative damage repair enzymes</fullName>
    </submittedName>
</protein>
<sequence length="199" mass="22397">MAGKGTKVSRPKDEAKNDKGVDPGVESIAAVDELGESMGRFREDVLELVRELRSEVDESLRAMRSETKEARRKLREDLIRMRDERKRFFVRVEDMLADAFVSRSVPETGMEQALEAELESEVEQEMDTGSWLAEQEQVEQAMADSLESVAEGLEGRDMVMEAEAIVEAAMKRLVPHGKSHVEQTFVSMHGLDHESSNLS</sequence>
<dbReference type="KEGG" id="dfl:DFE_3354"/>
<feature type="coiled-coil region" evidence="1">
    <location>
        <begin position="49"/>
        <end position="84"/>
    </location>
</feature>
<dbReference type="EMBL" id="AP017378">
    <property type="protein sequence ID" value="BBD10080.1"/>
    <property type="molecule type" value="Genomic_DNA"/>
</dbReference>
<evidence type="ECO:0000256" key="1">
    <source>
        <dbReference type="SAM" id="Coils"/>
    </source>
</evidence>
<name>A0A2Z6B3T3_9BACT</name>
<proteinExistence type="predicted"/>
<keyword evidence="3" id="KW-0378">Hydrolase</keyword>
<accession>A0A2Z6B3T3</accession>
<reference evidence="3 4" key="1">
    <citation type="journal article" date="2018" name="Sci. Adv.">
        <title>Multi-heme cytochromes provide a pathway for survival in energy-limited environments.</title>
        <authorList>
            <person name="Deng X."/>
            <person name="Dohmae N."/>
            <person name="Nealson K.H."/>
            <person name="Hashimoto K."/>
            <person name="Okamoto A."/>
        </authorList>
    </citation>
    <scope>NUCLEOTIDE SEQUENCE [LARGE SCALE GENOMIC DNA]</scope>
    <source>
        <strain evidence="3 4">IS5</strain>
    </source>
</reference>
<evidence type="ECO:0000313" key="3">
    <source>
        <dbReference type="EMBL" id="BBD10080.1"/>
    </source>
</evidence>
<keyword evidence="1" id="KW-0175">Coiled coil</keyword>
<feature type="compositionally biased region" description="Basic and acidic residues" evidence="2">
    <location>
        <begin position="10"/>
        <end position="21"/>
    </location>
</feature>
<dbReference type="AlphaFoldDB" id="A0A2Z6B3T3"/>
<dbReference type="GO" id="GO:0016787">
    <property type="term" value="F:hydrolase activity"/>
    <property type="evidence" value="ECO:0007669"/>
    <property type="project" value="UniProtKB-KW"/>
</dbReference>
<keyword evidence="4" id="KW-1185">Reference proteome</keyword>
<evidence type="ECO:0000256" key="2">
    <source>
        <dbReference type="SAM" id="MobiDB-lite"/>
    </source>
</evidence>
<evidence type="ECO:0000313" key="4">
    <source>
        <dbReference type="Proteomes" id="UP000269883"/>
    </source>
</evidence>
<organism evidence="3 4">
    <name type="scientific">Desulfovibrio ferrophilus</name>
    <dbReference type="NCBI Taxonomy" id="241368"/>
    <lineage>
        <taxon>Bacteria</taxon>
        <taxon>Pseudomonadati</taxon>
        <taxon>Thermodesulfobacteriota</taxon>
        <taxon>Desulfovibrionia</taxon>
        <taxon>Desulfovibrionales</taxon>
        <taxon>Desulfovibrionaceae</taxon>
        <taxon>Desulfovibrio</taxon>
    </lineage>
</organism>
<dbReference type="Proteomes" id="UP000269883">
    <property type="component" value="Chromosome"/>
</dbReference>
<dbReference type="RefSeq" id="WP_126381160.1">
    <property type="nucleotide sequence ID" value="NZ_AP017378.1"/>
</dbReference>